<evidence type="ECO:0000313" key="3">
    <source>
        <dbReference type="Proteomes" id="UP000325415"/>
    </source>
</evidence>
<dbReference type="EMBL" id="QDAG01000002">
    <property type="protein sequence ID" value="KAE8129748.1"/>
    <property type="molecule type" value="Genomic_DNA"/>
</dbReference>
<name>A0A5N6RZS4_9BIFI</name>
<dbReference type="InterPro" id="IPR020556">
    <property type="entry name" value="Amidase_CS"/>
</dbReference>
<dbReference type="PROSITE" id="PS00571">
    <property type="entry name" value="AMIDASES"/>
    <property type="match status" value="1"/>
</dbReference>
<dbReference type="PANTHER" id="PTHR11895">
    <property type="entry name" value="TRANSAMIDASE"/>
    <property type="match status" value="1"/>
</dbReference>
<dbReference type="Gene3D" id="3.90.1300.10">
    <property type="entry name" value="Amidase signature (AS) domain"/>
    <property type="match status" value="1"/>
</dbReference>
<reference evidence="2 3" key="1">
    <citation type="submission" date="2018-04" db="EMBL/GenBank/DDBJ databases">
        <authorList>
            <person name="Eckel V.P."/>
            <person name="Vogel R.F."/>
        </authorList>
    </citation>
    <scope>NUCLEOTIDE SEQUENCE [LARGE SCALE GENOMIC DNA]</scope>
    <source>
        <strain evidence="3">TMW 2.1764</strain>
    </source>
</reference>
<proteinExistence type="predicted"/>
<dbReference type="AlphaFoldDB" id="A0A5N6RZS4"/>
<dbReference type="InterPro" id="IPR036928">
    <property type="entry name" value="AS_sf"/>
</dbReference>
<dbReference type="GO" id="GO:0003824">
    <property type="term" value="F:catalytic activity"/>
    <property type="evidence" value="ECO:0007669"/>
    <property type="project" value="InterPro"/>
</dbReference>
<dbReference type="SUPFAM" id="SSF75304">
    <property type="entry name" value="Amidase signature (AS) enzymes"/>
    <property type="match status" value="1"/>
</dbReference>
<dbReference type="PANTHER" id="PTHR11895:SF76">
    <property type="entry name" value="INDOLEACETAMIDE HYDROLASE"/>
    <property type="match status" value="1"/>
</dbReference>
<dbReference type="Proteomes" id="UP000325415">
    <property type="component" value="Unassembled WGS sequence"/>
</dbReference>
<dbReference type="Pfam" id="PF01425">
    <property type="entry name" value="Amidase"/>
    <property type="match status" value="1"/>
</dbReference>
<protein>
    <submittedName>
        <fullName evidence="2">Amidase</fullName>
    </submittedName>
</protein>
<dbReference type="InterPro" id="IPR000120">
    <property type="entry name" value="Amidase"/>
</dbReference>
<feature type="domain" description="Amidase" evidence="1">
    <location>
        <begin position="58"/>
        <end position="482"/>
    </location>
</feature>
<keyword evidence="3" id="KW-1185">Reference proteome</keyword>
<evidence type="ECO:0000313" key="2">
    <source>
        <dbReference type="EMBL" id="KAE8129748.1"/>
    </source>
</evidence>
<organism evidence="2 3">
    <name type="scientific">Bifidobacterium tibiigranuli</name>
    <dbReference type="NCBI Taxonomy" id="2172043"/>
    <lineage>
        <taxon>Bacteria</taxon>
        <taxon>Bacillati</taxon>
        <taxon>Actinomycetota</taxon>
        <taxon>Actinomycetes</taxon>
        <taxon>Bifidobacteriales</taxon>
        <taxon>Bifidobacteriaceae</taxon>
        <taxon>Bifidobacterium</taxon>
    </lineage>
</organism>
<accession>A0A5N6RZS4</accession>
<comment type="caution">
    <text evidence="2">The sequence shown here is derived from an EMBL/GenBank/DDBJ whole genome shotgun (WGS) entry which is preliminary data.</text>
</comment>
<sequence>MASLKPSYLSHAEHAGADMTSIMKDTDTVSGDVDDDLRWMSARQLASLIRSGELLAREALRAHWAHIDAVNPQLNAIIYEDRESAWRQAELADARQAAGEPLGALHGVPMTNKDCNDTAGMPSTWGSPLLQGNIAKQDSVIVARLRAAGAVLTGKSNVPEFAAGAHTFNEVNGITRNPYDLTRSPGGSSGGVAASLAAGIQPIGDGSDMAGSLRVPAAFCNVLGLRPSRGQIPNPSPDSWAWLGCTGPMARETADIALMMSLLSGPDPRVPYSMNAQWTDTERTLHQGVKGLRIGYSPTVGLDMPIEPQVAAVCKQALAALAQEGAHIEEAAPNISCADYVFRQTRANDFEFAWGELVRANPEQVKPEMRENVAAGTRQTAGDLRELARTRTRLEGCVRDYFNRYDLWITPTTQVLPFPAEWRYPTQINDQPMSDYLDWMRSVCVVSAMDVPALSVPAGFSPEGLPVGLQVVGPIGSENLLLRVAQTLEDITGFSSIHPAL</sequence>
<dbReference type="InterPro" id="IPR023631">
    <property type="entry name" value="Amidase_dom"/>
</dbReference>
<evidence type="ECO:0000259" key="1">
    <source>
        <dbReference type="Pfam" id="PF01425"/>
    </source>
</evidence>
<gene>
    <name evidence="2" type="ORF">DDE84_02850</name>
</gene>